<name>A0ABZ2JY09_9BACT</name>
<reference evidence="5 6" key="1">
    <citation type="submission" date="2021-12" db="EMBL/GenBank/DDBJ databases">
        <title>Discovery of the Pendulisporaceae a myxobacterial family with distinct sporulation behavior and unique specialized metabolism.</title>
        <authorList>
            <person name="Garcia R."/>
            <person name="Popoff A."/>
            <person name="Bader C.D."/>
            <person name="Loehr J."/>
            <person name="Walesch S."/>
            <person name="Walt C."/>
            <person name="Boldt J."/>
            <person name="Bunk B."/>
            <person name="Haeckl F.J.F.P.J."/>
            <person name="Gunesch A.P."/>
            <person name="Birkelbach J."/>
            <person name="Nuebel U."/>
            <person name="Pietschmann T."/>
            <person name="Bach T."/>
            <person name="Mueller R."/>
        </authorList>
    </citation>
    <scope>NUCLEOTIDE SEQUENCE [LARGE SCALE GENOMIC DNA]</scope>
    <source>
        <strain evidence="5 6">MSr12523</strain>
    </source>
</reference>
<dbReference type="Pfam" id="PF00501">
    <property type="entry name" value="AMP-binding"/>
    <property type="match status" value="1"/>
</dbReference>
<comment type="cofactor">
    <cofactor evidence="1">
        <name>pantetheine 4'-phosphate</name>
        <dbReference type="ChEBI" id="CHEBI:47942"/>
    </cofactor>
</comment>
<dbReference type="Proteomes" id="UP001379533">
    <property type="component" value="Chromosome"/>
</dbReference>
<dbReference type="Gene3D" id="3.30.559.10">
    <property type="entry name" value="Chloramphenicol acetyltransferase-like domain"/>
    <property type="match status" value="2"/>
</dbReference>
<protein>
    <submittedName>
        <fullName evidence="5">Amino acid adenylation domain-containing protein</fullName>
    </submittedName>
</protein>
<sequence>MLDQSNRIAQLSAEKRALLQKRLSGKKPPAAKIPPRAQRNVAPLSFAQQRLWFLEHWDPGTAVYNVSIPLRISGPLDVSLLERALNKLIERHEVLRTYLLSTFRGEPSQVILPKLTVQIPVVPMSLPESERNAFLENLIDEESKNPLPLDQAPLFRSRVYRFGPDDHVLFFLIHHIIYDSWSLGIFLREWFHYYDAYARGEEGSLPELPFQFGDFAAWQIEQIGNEQHRKQVAYWTRQLADRENVLEIPTDHPRPAHLTYHGKLHRFVISPELKQAIKDLGRAAGTTFYMTTLAAFSVLLYRCTGQTDVIVGTPVAHRPYSETEPLIGYFVNTLPVRVKPQGQLTFRELLRQVQHTLLGALDNLSLPFERVIDELHLERDTSRSPLFQIFFAAQKSHMPPFHTESLTFESCHLDNGTSMFELSAFLYEEGDSDVLQYNSDLFDEETIAMMAERFLVILRAVTEDPSKRLDELPFLAEGERELLLQWSHGPRLDVPATCIHRSFEEQAARTPEATAIVCGRESWTYARLDAQANRLARALRKRGVGPETRVGLCIERSPWLLVGLLGILKAGGAYVPLDHEYPRERLALMLEDAQVSLLLVQGHLRDALPECGAPVMPIELMAEESPEPIEDLSAPEHPAYVIYTSGSTGRPKGVEVLHDNVVNFLASMRAEPGLNAGDRLVAVTSISFDIAGLELYLPLVCGATVCIATREQATDGYLLAELLESTAATVLQATPATWRMLLDSGWTNAQGIKMLVGGEALPKDLADRLLATGGELWNLYGPTEVTIWATAARIPAAPESITIGRPIANTTAYVLDHALQPVPIGGVGDLYLGGRGVARGYLHAPELTAERFVHVPSGERLYRTGDQARLRLDGNLEFLGRKDQQVKFHGYRIELEEIEIALREHPAVREAAIALREDAPGEARLVAYVVPDSAYSPDEQATHQEHVEGWLALYNEVYQQAVPALNTIGWNSSYTGDLISAEEMREQVEHTADRVLALRPRRVLELGCGAGLHLTRIAPHTEYYLATDGSASALASLQGQTDLPPHVELQERQAHDIADLKASRFDCIFINSVIQYFPDVRYLLNVLEQAAHTVVPEGTIVVADVRNRQLLEAYHTSVQFHKAPDALPCEELRRQIKEQIRLENELLVAPDFFEALREQVPAIGSVEIQLRRGRVHNELTRFRYDVFLRMGQRPVAESGPTWNWRRDALTLAGLRERLQEQSPFTVVHLEHVPDARLAREMRIMALLAGGTELQTVGELRARLQADPPVAVDPEDIWALGAQLGYDVSIGCSSPDEGASGTYHVTLRRTRLQYEAVTQPSDAPAPRPTSFWQGFTNPPRQLPFAELAPRIRHHLQQRLPAYMVPGTIVPIDALPLTPNGKLDRRMLPPPEKLQETLQTMYVEPQTEDERRLAQIWGEVLRLERVGRDDDYFALGGDSVRSILLISRAREAGFVFSSKQLFEFRTVAALLEGMGHREEAPRQEAAGDRLPGLEDIAGLVPNLDEVEAVYPTTSYQRWGIRRYQTLQDPALYLTQPHYRIRNEQFDPALFAQAWQQTVALHSALRTGFLWEGLPKPVQVVFKRATPEVNQVDLRHLAYDAQQDALQAFLAEDFQRGFDFHQAPHVRIGLIRLDEDDYVFVYTLDHLLQDGWSMSMFLRDALLHYAALREGRPAELKSPRPYKDVLEWAWQQDRSKAHAFWRNMLEGFSKPNRLVTYDAPFEAENEALCREVFLSPKLSSGLYDLCKRHQMTFSNFIAGVWSLVVSAETGDDDVVFGLVVSGRPAHMEGIEYTVGNMINLLPLRLRVRPSASFLSWMKELQPVLWEMKNYEYAEALTIWEESQLRDEPLPFQSYITYQSQPLDTYALTVGRHWAQGNMKTARTGIPLKLEVLPIAQIGLRFQYYRDCFDADTIPRMAESFAFLLQLIHDNPRRTLTELKEQLRRKSSNGKAA</sequence>
<keyword evidence="3" id="KW-0597">Phosphoprotein</keyword>
<dbReference type="InterPro" id="IPR006162">
    <property type="entry name" value="Ppantetheine_attach_site"/>
</dbReference>
<accession>A0ABZ2JY09</accession>
<dbReference type="Gene3D" id="3.30.559.30">
    <property type="entry name" value="Nonribosomal peptide synthetase, condensation domain"/>
    <property type="match status" value="2"/>
</dbReference>
<dbReference type="RefSeq" id="WP_394842000.1">
    <property type="nucleotide sequence ID" value="NZ_CP089982.1"/>
</dbReference>
<dbReference type="InterPro" id="IPR036736">
    <property type="entry name" value="ACP-like_sf"/>
</dbReference>
<dbReference type="Pfam" id="PF00668">
    <property type="entry name" value="Condensation"/>
    <property type="match status" value="2"/>
</dbReference>
<dbReference type="SUPFAM" id="SSF56801">
    <property type="entry name" value="Acetyl-CoA synthetase-like"/>
    <property type="match status" value="1"/>
</dbReference>
<dbReference type="PANTHER" id="PTHR45527:SF1">
    <property type="entry name" value="FATTY ACID SYNTHASE"/>
    <property type="match status" value="1"/>
</dbReference>
<dbReference type="InterPro" id="IPR023213">
    <property type="entry name" value="CAT-like_dom_sf"/>
</dbReference>
<dbReference type="CDD" id="cd02440">
    <property type="entry name" value="AdoMet_MTases"/>
    <property type="match status" value="1"/>
</dbReference>
<dbReference type="CDD" id="cd12116">
    <property type="entry name" value="A_NRPS_Ta1_like"/>
    <property type="match status" value="1"/>
</dbReference>
<evidence type="ECO:0000259" key="4">
    <source>
        <dbReference type="PROSITE" id="PS50075"/>
    </source>
</evidence>
<dbReference type="PANTHER" id="PTHR45527">
    <property type="entry name" value="NONRIBOSOMAL PEPTIDE SYNTHETASE"/>
    <property type="match status" value="1"/>
</dbReference>
<dbReference type="SUPFAM" id="SSF53335">
    <property type="entry name" value="S-adenosyl-L-methionine-dependent methyltransferases"/>
    <property type="match status" value="1"/>
</dbReference>
<dbReference type="Gene3D" id="1.10.1200.10">
    <property type="entry name" value="ACP-like"/>
    <property type="match status" value="1"/>
</dbReference>
<dbReference type="InterPro" id="IPR009081">
    <property type="entry name" value="PP-bd_ACP"/>
</dbReference>
<dbReference type="PROSITE" id="PS50075">
    <property type="entry name" value="CARRIER"/>
    <property type="match status" value="1"/>
</dbReference>
<evidence type="ECO:0000256" key="1">
    <source>
        <dbReference type="ARBA" id="ARBA00001957"/>
    </source>
</evidence>
<dbReference type="InterPro" id="IPR020845">
    <property type="entry name" value="AMP-binding_CS"/>
</dbReference>
<dbReference type="InterPro" id="IPR013217">
    <property type="entry name" value="Methyltransf_12"/>
</dbReference>
<dbReference type="NCBIfam" id="TIGR01733">
    <property type="entry name" value="AA-adenyl-dom"/>
    <property type="match status" value="1"/>
</dbReference>
<dbReference type="InterPro" id="IPR010071">
    <property type="entry name" value="AA_adenyl_dom"/>
</dbReference>
<keyword evidence="2" id="KW-0596">Phosphopantetheine</keyword>
<dbReference type="SUPFAM" id="SSF47336">
    <property type="entry name" value="ACP-like"/>
    <property type="match status" value="1"/>
</dbReference>
<evidence type="ECO:0000313" key="6">
    <source>
        <dbReference type="Proteomes" id="UP001379533"/>
    </source>
</evidence>
<dbReference type="EMBL" id="CP089982">
    <property type="protein sequence ID" value="WXA91380.1"/>
    <property type="molecule type" value="Genomic_DNA"/>
</dbReference>
<feature type="domain" description="Carrier" evidence="4">
    <location>
        <begin position="1402"/>
        <end position="1476"/>
    </location>
</feature>
<organism evidence="5 6">
    <name type="scientific">Pendulispora brunnea</name>
    <dbReference type="NCBI Taxonomy" id="2905690"/>
    <lineage>
        <taxon>Bacteria</taxon>
        <taxon>Pseudomonadati</taxon>
        <taxon>Myxococcota</taxon>
        <taxon>Myxococcia</taxon>
        <taxon>Myxococcales</taxon>
        <taxon>Sorangiineae</taxon>
        <taxon>Pendulisporaceae</taxon>
        <taxon>Pendulispora</taxon>
    </lineage>
</organism>
<dbReference type="PROSITE" id="PS00012">
    <property type="entry name" value="PHOSPHOPANTETHEINE"/>
    <property type="match status" value="1"/>
</dbReference>
<dbReference type="InterPro" id="IPR045851">
    <property type="entry name" value="AMP-bd_C_sf"/>
</dbReference>
<dbReference type="Gene3D" id="2.30.38.10">
    <property type="entry name" value="Luciferase, Domain 3"/>
    <property type="match status" value="1"/>
</dbReference>
<dbReference type="CDD" id="cd19531">
    <property type="entry name" value="LCL_NRPS-like"/>
    <property type="match status" value="1"/>
</dbReference>
<keyword evidence="6" id="KW-1185">Reference proteome</keyword>
<dbReference type="Gene3D" id="3.40.50.980">
    <property type="match status" value="2"/>
</dbReference>
<dbReference type="InterPro" id="IPR000873">
    <property type="entry name" value="AMP-dep_synth/lig_dom"/>
</dbReference>
<proteinExistence type="predicted"/>
<dbReference type="Gene3D" id="3.30.300.30">
    <property type="match status" value="2"/>
</dbReference>
<dbReference type="Gene3D" id="3.40.50.150">
    <property type="entry name" value="Vaccinia Virus protein VP39"/>
    <property type="match status" value="1"/>
</dbReference>
<dbReference type="PROSITE" id="PS00455">
    <property type="entry name" value="AMP_BINDING"/>
    <property type="match status" value="1"/>
</dbReference>
<gene>
    <name evidence="5" type="ORF">LZC95_33605</name>
</gene>
<dbReference type="Pfam" id="PF00550">
    <property type="entry name" value="PP-binding"/>
    <property type="match status" value="1"/>
</dbReference>
<evidence type="ECO:0000256" key="3">
    <source>
        <dbReference type="ARBA" id="ARBA00022553"/>
    </source>
</evidence>
<dbReference type="Pfam" id="PF08242">
    <property type="entry name" value="Methyltransf_12"/>
    <property type="match status" value="1"/>
</dbReference>
<dbReference type="InterPro" id="IPR001242">
    <property type="entry name" value="Condensation_dom"/>
</dbReference>
<dbReference type="SUPFAM" id="SSF52777">
    <property type="entry name" value="CoA-dependent acyltransferases"/>
    <property type="match status" value="4"/>
</dbReference>
<dbReference type="InterPro" id="IPR029063">
    <property type="entry name" value="SAM-dependent_MTases_sf"/>
</dbReference>
<evidence type="ECO:0000256" key="2">
    <source>
        <dbReference type="ARBA" id="ARBA00022450"/>
    </source>
</evidence>
<evidence type="ECO:0000313" key="5">
    <source>
        <dbReference type="EMBL" id="WXA91380.1"/>
    </source>
</evidence>